<gene>
    <name evidence="1" type="ORF">cpu_01880</name>
</gene>
<comment type="caution">
    <text evidence="1">The sequence shown here is derived from an EMBL/GenBank/DDBJ whole genome shotgun (WGS) entry which is preliminary data.</text>
</comment>
<evidence type="ECO:0000313" key="2">
    <source>
        <dbReference type="Proteomes" id="UP000187485"/>
    </source>
</evidence>
<sequence length="55" mass="6411">MEERGVNISEPEAIRCKCKKIVAQKGKDEIIIKCRFCKRKVVISTREIIKIEYAD</sequence>
<organism evidence="1 2">
    <name type="scientific">Carboxydothermus pertinax</name>
    <dbReference type="NCBI Taxonomy" id="870242"/>
    <lineage>
        <taxon>Bacteria</taxon>
        <taxon>Bacillati</taxon>
        <taxon>Bacillota</taxon>
        <taxon>Clostridia</taxon>
        <taxon>Thermoanaerobacterales</taxon>
        <taxon>Thermoanaerobacteraceae</taxon>
        <taxon>Carboxydothermus</taxon>
    </lineage>
</organism>
<dbReference type="EMBL" id="BDJK01000003">
    <property type="protein sequence ID" value="GAV21678.1"/>
    <property type="molecule type" value="Genomic_DNA"/>
</dbReference>
<proteinExistence type="predicted"/>
<accession>A0A1L8CRX9</accession>
<evidence type="ECO:0008006" key="3">
    <source>
        <dbReference type="Google" id="ProtNLM"/>
    </source>
</evidence>
<evidence type="ECO:0000313" key="1">
    <source>
        <dbReference type="EMBL" id="GAV21678.1"/>
    </source>
</evidence>
<reference evidence="2" key="1">
    <citation type="submission" date="2016-12" db="EMBL/GenBank/DDBJ databases">
        <title>Draft Genome Sequences od Carboxydothermus pertinax and islandicus, Hydrogenogenic Carboxydotrophic Bacteria.</title>
        <authorList>
            <person name="Fukuyama Y."/>
            <person name="Ohmae K."/>
            <person name="Yoneda Y."/>
            <person name="Yoshida T."/>
            <person name="Sako Y."/>
        </authorList>
    </citation>
    <scope>NUCLEOTIDE SEQUENCE [LARGE SCALE GENOMIC DNA]</scope>
    <source>
        <strain evidence="2">Ug1</strain>
    </source>
</reference>
<dbReference type="AlphaFoldDB" id="A0A1L8CRX9"/>
<keyword evidence="2" id="KW-1185">Reference proteome</keyword>
<name>A0A1L8CRX9_9THEO</name>
<dbReference type="Proteomes" id="UP000187485">
    <property type="component" value="Unassembled WGS sequence"/>
</dbReference>
<protein>
    <recommendedName>
        <fullName evidence="3">Com family DNA-binding transcriptional regulator</fullName>
    </recommendedName>
</protein>